<name>A2ER05_TRIV3</name>
<dbReference type="RefSeq" id="XP_001317118.1">
    <property type="nucleotide sequence ID" value="XM_001317083.1"/>
</dbReference>
<proteinExistence type="inferred from homology"/>
<dbReference type="GO" id="GO:0005524">
    <property type="term" value="F:ATP binding"/>
    <property type="evidence" value="ECO:0007669"/>
    <property type="project" value="UniProtKB-UniRule"/>
</dbReference>
<dbReference type="PANTHER" id="PTHR23305:SF11">
    <property type="entry name" value="OBG-LIKE ATPASE 1"/>
    <property type="match status" value="1"/>
</dbReference>
<dbReference type="SMR" id="A2ER05"/>
<dbReference type="InterPro" id="IPR023192">
    <property type="entry name" value="TGS-like_dom_sf"/>
</dbReference>
<comment type="subcellular location">
    <subcellularLocation>
        <location evidence="3">Cytoplasm</location>
    </subcellularLocation>
</comment>
<keyword evidence="1 3" id="KW-0547">Nucleotide-binding</keyword>
<reference evidence="5" key="2">
    <citation type="journal article" date="2007" name="Science">
        <title>Draft genome sequence of the sexually transmitted pathogen Trichomonas vaginalis.</title>
        <authorList>
            <person name="Carlton J.M."/>
            <person name="Hirt R.P."/>
            <person name="Silva J.C."/>
            <person name="Delcher A.L."/>
            <person name="Schatz M."/>
            <person name="Zhao Q."/>
            <person name="Wortman J.R."/>
            <person name="Bidwell S.L."/>
            <person name="Alsmark U.C.M."/>
            <person name="Besteiro S."/>
            <person name="Sicheritz-Ponten T."/>
            <person name="Noel C.J."/>
            <person name="Dacks J.B."/>
            <person name="Foster P.G."/>
            <person name="Simillion C."/>
            <person name="Van de Peer Y."/>
            <person name="Miranda-Saavedra D."/>
            <person name="Barton G.J."/>
            <person name="Westrop G.D."/>
            <person name="Mueller S."/>
            <person name="Dessi D."/>
            <person name="Fiori P.L."/>
            <person name="Ren Q."/>
            <person name="Paulsen I."/>
            <person name="Zhang H."/>
            <person name="Bastida-Corcuera F.D."/>
            <person name="Simoes-Barbosa A."/>
            <person name="Brown M.T."/>
            <person name="Hayes R.D."/>
            <person name="Mukherjee M."/>
            <person name="Okumura C.Y."/>
            <person name="Schneider R."/>
            <person name="Smith A.J."/>
            <person name="Vanacova S."/>
            <person name="Villalvazo M."/>
            <person name="Haas B.J."/>
            <person name="Pertea M."/>
            <person name="Feldblyum T.V."/>
            <person name="Utterback T.R."/>
            <person name="Shu C.L."/>
            <person name="Osoegawa K."/>
            <person name="de Jong P.J."/>
            <person name="Hrdy I."/>
            <person name="Horvathova L."/>
            <person name="Zubacova Z."/>
            <person name="Dolezal P."/>
            <person name="Malik S.B."/>
            <person name="Logsdon J.M. Jr."/>
            <person name="Henze K."/>
            <person name="Gupta A."/>
            <person name="Wang C.C."/>
            <person name="Dunne R.L."/>
            <person name="Upcroft J.A."/>
            <person name="Upcroft P."/>
            <person name="White O."/>
            <person name="Salzberg S.L."/>
            <person name="Tang P."/>
            <person name="Chiu C.-H."/>
            <person name="Lee Y.-S."/>
            <person name="Embley T.M."/>
            <person name="Coombs G.H."/>
            <person name="Mottram J.C."/>
            <person name="Tachezy J."/>
            <person name="Fraser-Liggett C.M."/>
            <person name="Johnson P.J."/>
        </authorList>
    </citation>
    <scope>NUCLEOTIDE SEQUENCE [LARGE SCALE GENOMIC DNA]</scope>
    <source>
        <strain evidence="5">G3</strain>
    </source>
</reference>
<dbReference type="InterPro" id="IPR027417">
    <property type="entry name" value="P-loop_NTPase"/>
</dbReference>
<dbReference type="HAMAP" id="MF_00944">
    <property type="entry name" value="YchF_OLA1_ATPase"/>
    <property type="match status" value="1"/>
</dbReference>
<dbReference type="InterPro" id="IPR012675">
    <property type="entry name" value="Beta-grasp_dom_sf"/>
</dbReference>
<dbReference type="VEuPathDB" id="TrichDB:TVAG_016670"/>
<dbReference type="Gene3D" id="3.10.20.30">
    <property type="match status" value="1"/>
</dbReference>
<comment type="subunit">
    <text evidence="3">Monomer.</text>
</comment>
<dbReference type="PROSITE" id="PS51710">
    <property type="entry name" value="G_OBG"/>
    <property type="match status" value="1"/>
</dbReference>
<sequence>MATKAPSTRKQLVKFSKTLTMGIVGMPNVGKSLLFNLLSKRDLAATQNYPFCTIQPNIARVEVPDERFTELCKLFHPKNEVPATLSITDIAGLVRGACKGEGLGNEFLSNIRAVNGIYQVVRIFDDPDVTHVEGNVDPIRDLEIIGEELRQKDLQWQRNTYEDLKKKMVCEPRKYKDEFELAGKVLEYLENTPAPIRSGTWNEVETAYIESLNLLTAKPTIYLLNLDKKSFQTKRNKWLPLVAKWVKEHTDEPVIPFCACYEHELEEMGEEAAKAEQEKTGAHSMIPRIIRNGFHDLGLINFFTCGPDEVRGWTVRDGATAPIAGGVIHTDFCEKFIRADVYSYEDIKELGSENAVKAAGKYRTEGKNYIVKDGDIMFFKHGAGSGGANKKH</sequence>
<dbReference type="Pfam" id="PF06071">
    <property type="entry name" value="YchF-GTPase_C"/>
    <property type="match status" value="1"/>
</dbReference>
<keyword evidence="6" id="KW-1185">Reference proteome</keyword>
<dbReference type="GO" id="GO:0005525">
    <property type="term" value="F:GTP binding"/>
    <property type="evidence" value="ECO:0007669"/>
    <property type="project" value="InterPro"/>
</dbReference>
<dbReference type="Gene3D" id="1.10.150.300">
    <property type="entry name" value="TGS-like domain"/>
    <property type="match status" value="1"/>
</dbReference>
<dbReference type="GO" id="GO:0016887">
    <property type="term" value="F:ATP hydrolysis activity"/>
    <property type="evidence" value="ECO:0000318"/>
    <property type="project" value="GO_Central"/>
</dbReference>
<dbReference type="PIRSF" id="PIRSF006641">
    <property type="entry name" value="CHP00092"/>
    <property type="match status" value="1"/>
</dbReference>
<dbReference type="AlphaFoldDB" id="A2ER05"/>
<dbReference type="GO" id="GO:0005737">
    <property type="term" value="C:cytoplasm"/>
    <property type="evidence" value="ECO:0000318"/>
    <property type="project" value="GO_Central"/>
</dbReference>
<dbReference type="SUPFAM" id="SSF81271">
    <property type="entry name" value="TGS-like"/>
    <property type="match status" value="1"/>
</dbReference>
<dbReference type="CDD" id="cd01900">
    <property type="entry name" value="YchF"/>
    <property type="match status" value="1"/>
</dbReference>
<dbReference type="InterPro" id="IPR041706">
    <property type="entry name" value="YchF_N"/>
</dbReference>
<dbReference type="InterPro" id="IPR013029">
    <property type="entry name" value="YchF_C"/>
</dbReference>
<keyword evidence="3" id="KW-0963">Cytoplasm</keyword>
<dbReference type="EMBL" id="DS113462">
    <property type="protein sequence ID" value="EAY04895.1"/>
    <property type="molecule type" value="Genomic_DNA"/>
</dbReference>
<dbReference type="InterPro" id="IPR012676">
    <property type="entry name" value="TGS-like"/>
</dbReference>
<organism evidence="5 6">
    <name type="scientific">Trichomonas vaginalis (strain ATCC PRA-98 / G3)</name>
    <dbReference type="NCBI Taxonomy" id="412133"/>
    <lineage>
        <taxon>Eukaryota</taxon>
        <taxon>Metamonada</taxon>
        <taxon>Parabasalia</taxon>
        <taxon>Trichomonadida</taxon>
        <taxon>Trichomonadidae</taxon>
        <taxon>Trichomonas</taxon>
    </lineage>
</organism>
<accession>A2ER05</accession>
<dbReference type="OMA" id="VLRCFDN"/>
<dbReference type="PRINTS" id="PR00326">
    <property type="entry name" value="GTP1OBG"/>
</dbReference>
<evidence type="ECO:0000256" key="2">
    <source>
        <dbReference type="ARBA" id="ARBA00022840"/>
    </source>
</evidence>
<dbReference type="PANTHER" id="PTHR23305">
    <property type="entry name" value="OBG GTPASE FAMILY"/>
    <property type="match status" value="1"/>
</dbReference>
<dbReference type="SUPFAM" id="SSF52540">
    <property type="entry name" value="P-loop containing nucleoside triphosphate hydrolases"/>
    <property type="match status" value="1"/>
</dbReference>
<comment type="function">
    <text evidence="3">Hydrolyzes ATP, and can also hydrolyze GTP with lower efficiency. Has lower affinity for GTP.</text>
</comment>
<evidence type="ECO:0000313" key="5">
    <source>
        <dbReference type="EMBL" id="EAY04895.1"/>
    </source>
</evidence>
<keyword evidence="3" id="KW-0378">Hydrolase</keyword>
<dbReference type="InterPro" id="IPR004396">
    <property type="entry name" value="ATPase_YchF/OLA1"/>
</dbReference>
<dbReference type="KEGG" id="tva:4762760"/>
<dbReference type="VEuPathDB" id="TrichDB:TVAGG3_0535330"/>
<dbReference type="GO" id="GO:0043023">
    <property type="term" value="F:ribosomal large subunit binding"/>
    <property type="evidence" value="ECO:0007669"/>
    <property type="project" value="UniProtKB-UniRule"/>
</dbReference>
<gene>
    <name evidence="5" type="ORF">TVAG_016670</name>
</gene>
<feature type="domain" description="OBG-type G" evidence="4">
    <location>
        <begin position="19"/>
        <end position="277"/>
    </location>
</feature>
<dbReference type="FunCoup" id="A2ER05">
    <property type="interactions" value="719"/>
</dbReference>
<dbReference type="Proteomes" id="UP000001542">
    <property type="component" value="Unassembled WGS sequence"/>
</dbReference>
<dbReference type="OrthoDB" id="424823at2759"/>
<evidence type="ECO:0000256" key="1">
    <source>
        <dbReference type="ARBA" id="ARBA00022741"/>
    </source>
</evidence>
<dbReference type="NCBIfam" id="TIGR00092">
    <property type="entry name" value="redox-regulated ATPase YchF"/>
    <property type="match status" value="1"/>
</dbReference>
<feature type="binding site" evidence="3">
    <location>
        <position position="226"/>
    </location>
    <ligand>
        <name>ATP</name>
        <dbReference type="ChEBI" id="CHEBI:30616"/>
    </ligand>
</feature>
<dbReference type="STRING" id="5722.A2ER05"/>
<dbReference type="InterPro" id="IPR031167">
    <property type="entry name" value="G_OBG"/>
</dbReference>
<keyword evidence="2 3" id="KW-0067">ATP-binding</keyword>
<comment type="similarity">
    <text evidence="3">Belongs to the TRAFAC class OBG-HflX-like GTPase superfamily. OBG GTPase family. YchF/OLA1 subfamily.</text>
</comment>
<dbReference type="CDD" id="cd04867">
    <property type="entry name" value="TGS_YchF_OLA1"/>
    <property type="match status" value="1"/>
</dbReference>
<evidence type="ECO:0000256" key="3">
    <source>
        <dbReference type="HAMAP-Rule" id="MF_03167"/>
    </source>
</evidence>
<dbReference type="Pfam" id="PF01926">
    <property type="entry name" value="MMR_HSR1"/>
    <property type="match status" value="1"/>
</dbReference>
<reference evidence="5" key="1">
    <citation type="submission" date="2006-10" db="EMBL/GenBank/DDBJ databases">
        <authorList>
            <person name="Amadeo P."/>
            <person name="Zhao Q."/>
            <person name="Wortman J."/>
            <person name="Fraser-Liggett C."/>
            <person name="Carlton J."/>
        </authorList>
    </citation>
    <scope>NUCLEOTIDE SEQUENCE</scope>
    <source>
        <strain evidence="5">G3</strain>
    </source>
</reference>
<dbReference type="InParanoid" id="A2ER05"/>
<dbReference type="InterPro" id="IPR006073">
    <property type="entry name" value="GTP-bd"/>
</dbReference>
<dbReference type="Gene3D" id="3.40.50.300">
    <property type="entry name" value="P-loop containing nucleotide triphosphate hydrolases"/>
    <property type="match status" value="1"/>
</dbReference>
<dbReference type="FunFam" id="1.10.150.300:FF:000001">
    <property type="entry name" value="Ribosome-binding ATPase YchF"/>
    <property type="match status" value="1"/>
</dbReference>
<evidence type="ECO:0000313" key="6">
    <source>
        <dbReference type="Proteomes" id="UP000001542"/>
    </source>
</evidence>
<dbReference type="eggNOG" id="KOG1491">
    <property type="taxonomic scope" value="Eukaryota"/>
</dbReference>
<dbReference type="FunFam" id="3.10.20.30:FF:000001">
    <property type="entry name" value="Ribosome-binding ATPase YchF"/>
    <property type="match status" value="1"/>
</dbReference>
<comment type="caution">
    <text evidence="3">Lacks conserved residue(s) required for the propagation of feature annotation.</text>
</comment>
<evidence type="ECO:0000259" key="4">
    <source>
        <dbReference type="PROSITE" id="PS51710"/>
    </source>
</evidence>
<protein>
    <recommendedName>
        <fullName evidence="3">Obg-like ATPase 1</fullName>
    </recommendedName>
</protein>